<feature type="transmembrane region" description="Helical" evidence="7">
    <location>
        <begin position="332"/>
        <end position="352"/>
    </location>
</feature>
<keyword evidence="2" id="KW-0813">Transport</keyword>
<gene>
    <name evidence="9" type="ORF">GH723_08060</name>
</gene>
<keyword evidence="5 7" id="KW-1133">Transmembrane helix</keyword>
<dbReference type="InterPro" id="IPR003838">
    <property type="entry name" value="ABC3_permease_C"/>
</dbReference>
<sequence>MTLALREIRRAKLRFSLLAGAVGLLVFLILFQQTLLGTLLGYFTGALENQSGEVVVFNEEARRNLEGSILTEEQLAAIADVDGVEAAGPLGQGTFTVRAVGELTDASLFGYELGGPGEPTRLVEGRLPESDGEAVASSVDASAGFDIGDTVEVADGEVAIEVVGLAADSRFSVQPVLFVSYATWEGATQAVNPDAPAVLPSAGLAIVEGDAADVATAIGEAVDGVEALDRATAVDSLPGVAAVSQSFNLILVLAFVVVTLVVGFFFLILTVQKLPALSLLKALGYSDGALIRSVVAQVLVVSIAGVLIGGGMLQLASLASSQDFPIEADPRLVATSGGAVVLLALLASVGALRRVKKVAATDAVSRQSLGGLS</sequence>
<keyword evidence="10" id="KW-1185">Reference proteome</keyword>
<dbReference type="InterPro" id="IPR051125">
    <property type="entry name" value="ABC-4/HrtB_transporter"/>
</dbReference>
<comment type="subcellular location">
    <subcellularLocation>
        <location evidence="1">Cell membrane</location>
        <topology evidence="1">Multi-pass membrane protein</topology>
    </subcellularLocation>
</comment>
<evidence type="ECO:0000256" key="1">
    <source>
        <dbReference type="ARBA" id="ARBA00004651"/>
    </source>
</evidence>
<dbReference type="AlphaFoldDB" id="A0A5Q2RHK3"/>
<evidence type="ECO:0000256" key="3">
    <source>
        <dbReference type="ARBA" id="ARBA00022475"/>
    </source>
</evidence>
<keyword evidence="3" id="KW-1003">Cell membrane</keyword>
<evidence type="ECO:0000256" key="5">
    <source>
        <dbReference type="ARBA" id="ARBA00022989"/>
    </source>
</evidence>
<name>A0A5Q2RHK3_9ACTN</name>
<feature type="transmembrane region" description="Helical" evidence="7">
    <location>
        <begin position="290"/>
        <end position="312"/>
    </location>
</feature>
<protein>
    <submittedName>
        <fullName evidence="9">FtsX-like permease family protein</fullName>
    </submittedName>
</protein>
<dbReference type="EMBL" id="CP045851">
    <property type="protein sequence ID" value="QGG95064.1"/>
    <property type="molecule type" value="Genomic_DNA"/>
</dbReference>
<keyword evidence="6 7" id="KW-0472">Membrane</keyword>
<proteinExistence type="predicted"/>
<feature type="domain" description="ABC3 transporter permease C-terminal" evidence="8">
    <location>
        <begin position="249"/>
        <end position="357"/>
    </location>
</feature>
<evidence type="ECO:0000259" key="8">
    <source>
        <dbReference type="Pfam" id="PF02687"/>
    </source>
</evidence>
<evidence type="ECO:0000256" key="6">
    <source>
        <dbReference type="ARBA" id="ARBA00023136"/>
    </source>
</evidence>
<dbReference type="PANTHER" id="PTHR43738:SF1">
    <property type="entry name" value="HEMIN TRANSPORT SYSTEM PERMEASE PROTEIN HRTB-RELATED"/>
    <property type="match status" value="1"/>
</dbReference>
<dbReference type="GO" id="GO:0005886">
    <property type="term" value="C:plasma membrane"/>
    <property type="evidence" value="ECO:0007669"/>
    <property type="project" value="UniProtKB-SubCell"/>
</dbReference>
<feature type="transmembrane region" description="Helical" evidence="7">
    <location>
        <begin position="12"/>
        <end position="31"/>
    </location>
</feature>
<accession>A0A5Q2RHK3</accession>
<evidence type="ECO:0000256" key="2">
    <source>
        <dbReference type="ARBA" id="ARBA00022448"/>
    </source>
</evidence>
<organism evidence="9 10">
    <name type="scientific">Actinomarinicola tropica</name>
    <dbReference type="NCBI Taxonomy" id="2789776"/>
    <lineage>
        <taxon>Bacteria</taxon>
        <taxon>Bacillati</taxon>
        <taxon>Actinomycetota</taxon>
        <taxon>Acidimicrobiia</taxon>
        <taxon>Acidimicrobiales</taxon>
        <taxon>Iamiaceae</taxon>
        <taxon>Actinomarinicola</taxon>
    </lineage>
</organism>
<dbReference type="Pfam" id="PF02687">
    <property type="entry name" value="FtsX"/>
    <property type="match status" value="1"/>
</dbReference>
<dbReference type="KEGG" id="atq:GH723_08060"/>
<evidence type="ECO:0000256" key="7">
    <source>
        <dbReference type="SAM" id="Phobius"/>
    </source>
</evidence>
<keyword evidence="4 7" id="KW-0812">Transmembrane</keyword>
<evidence type="ECO:0000256" key="4">
    <source>
        <dbReference type="ARBA" id="ARBA00022692"/>
    </source>
</evidence>
<evidence type="ECO:0000313" key="10">
    <source>
        <dbReference type="Proteomes" id="UP000334019"/>
    </source>
</evidence>
<dbReference type="Proteomes" id="UP000334019">
    <property type="component" value="Chromosome"/>
</dbReference>
<evidence type="ECO:0000313" key="9">
    <source>
        <dbReference type="EMBL" id="QGG95064.1"/>
    </source>
</evidence>
<dbReference type="RefSeq" id="WP_153759172.1">
    <property type="nucleotide sequence ID" value="NZ_CP045851.1"/>
</dbReference>
<reference evidence="9 10" key="1">
    <citation type="submission" date="2019-11" db="EMBL/GenBank/DDBJ databases">
        <authorList>
            <person name="He Y."/>
        </authorList>
    </citation>
    <scope>NUCLEOTIDE SEQUENCE [LARGE SCALE GENOMIC DNA]</scope>
    <source>
        <strain evidence="9 10">SCSIO 58843</strain>
    </source>
</reference>
<feature type="transmembrane region" description="Helical" evidence="7">
    <location>
        <begin position="247"/>
        <end position="269"/>
    </location>
</feature>
<dbReference type="PANTHER" id="PTHR43738">
    <property type="entry name" value="ABC TRANSPORTER, MEMBRANE PROTEIN"/>
    <property type="match status" value="1"/>
</dbReference>